<dbReference type="AlphaFoldDB" id="A0A2W7HV48"/>
<feature type="domain" description="HTH gntR-type" evidence="6">
    <location>
        <begin position="7"/>
        <end position="75"/>
    </location>
</feature>
<dbReference type="PROSITE" id="PS50949">
    <property type="entry name" value="HTH_GNTR"/>
    <property type="match status" value="1"/>
</dbReference>
<dbReference type="PANTHER" id="PTHR46577">
    <property type="entry name" value="HTH-TYPE TRANSCRIPTIONAL REGULATORY PROTEIN GABR"/>
    <property type="match status" value="1"/>
</dbReference>
<keyword evidence="2" id="KW-0663">Pyridoxal phosphate</keyword>
<reference evidence="7 8" key="1">
    <citation type="submission" date="2018-06" db="EMBL/GenBank/DDBJ databases">
        <title>Genomic Encyclopedia of Archaeal and Bacterial Type Strains, Phase II (KMG-II): from individual species to whole genera.</title>
        <authorList>
            <person name="Goeker M."/>
        </authorList>
    </citation>
    <scope>NUCLEOTIDE SEQUENCE [LARGE SCALE GENOMIC DNA]</scope>
    <source>
        <strain evidence="7 8">DSM 24525</strain>
    </source>
</reference>
<comment type="similarity">
    <text evidence="1">In the C-terminal section; belongs to the class-I pyridoxal-phosphate-dependent aminotransferase family.</text>
</comment>
<dbReference type="InterPro" id="IPR036388">
    <property type="entry name" value="WH-like_DNA-bd_sf"/>
</dbReference>
<sequence>MPEPGGLAAHRRVYLALRALILDGTVPAGARLPPTRALARTLGVSRSAVIVAYEQLLADGHAVARVGAGTFVAALEFPPRASAPPARAPERADPAPPFTIGRAAADERTLRQFRGMVARRLRAFDPLHLTYGDPRGTPALRGAVARMLRTARGVRADPENIVIVSGTQHAFGLVLRALLRPGDPVWVEDPCYPAFLTALTGAGGRAVPVPVDLQGLDVAAGRVAAPEAVAAYVTPSHQYPLGVAMGMERRVALLDWARGAGAYVIEDDYDSEVRFAGRSLAALQGLDGGDRVLHIGTFSKVLFPGLRCGWLVVPDALMDRVLAVRAATDRQPPTLLEGAIADLLDGGAFTAHLRRLRARHRASRDVLVAALSLLPGLEVDVPDQGLHLVARLRDGGDDVALAAACAAAGIATRPLSAMYLARPPVAGLVLGFTGFSDAALRAGAEGLGRVLAAMR</sequence>
<dbReference type="Pfam" id="PF00392">
    <property type="entry name" value="GntR"/>
    <property type="match status" value="1"/>
</dbReference>
<dbReference type="SUPFAM" id="SSF53383">
    <property type="entry name" value="PLP-dependent transferases"/>
    <property type="match status" value="1"/>
</dbReference>
<evidence type="ECO:0000259" key="6">
    <source>
        <dbReference type="PROSITE" id="PS50949"/>
    </source>
</evidence>
<dbReference type="SUPFAM" id="SSF46785">
    <property type="entry name" value="Winged helix' DNA-binding domain"/>
    <property type="match status" value="1"/>
</dbReference>
<evidence type="ECO:0000256" key="4">
    <source>
        <dbReference type="ARBA" id="ARBA00023125"/>
    </source>
</evidence>
<protein>
    <submittedName>
        <fullName evidence="7">GntR family transcriptional regulator</fullName>
    </submittedName>
</protein>
<comment type="caution">
    <text evidence="7">The sequence shown here is derived from an EMBL/GenBank/DDBJ whole genome shotgun (WGS) entry which is preliminary data.</text>
</comment>
<dbReference type="CDD" id="cd07377">
    <property type="entry name" value="WHTH_GntR"/>
    <property type="match status" value="1"/>
</dbReference>
<dbReference type="GO" id="GO:0030170">
    <property type="term" value="F:pyridoxal phosphate binding"/>
    <property type="evidence" value="ECO:0007669"/>
    <property type="project" value="InterPro"/>
</dbReference>
<gene>
    <name evidence="7" type="ORF">C8P66_1379</name>
</gene>
<keyword evidence="3" id="KW-0805">Transcription regulation</keyword>
<dbReference type="Pfam" id="PF00155">
    <property type="entry name" value="Aminotran_1_2"/>
    <property type="match status" value="1"/>
</dbReference>
<dbReference type="SMART" id="SM00345">
    <property type="entry name" value="HTH_GNTR"/>
    <property type="match status" value="1"/>
</dbReference>
<dbReference type="InterPro" id="IPR015421">
    <property type="entry name" value="PyrdxlP-dep_Trfase_major"/>
</dbReference>
<dbReference type="InterPro" id="IPR015424">
    <property type="entry name" value="PyrdxlP-dep_Trfase"/>
</dbReference>
<dbReference type="InterPro" id="IPR051446">
    <property type="entry name" value="HTH_trans_reg/aminotransferase"/>
</dbReference>
<accession>A0A2W7HV48</accession>
<evidence type="ECO:0000256" key="3">
    <source>
        <dbReference type="ARBA" id="ARBA00023015"/>
    </source>
</evidence>
<keyword evidence="4" id="KW-0238">DNA-binding</keyword>
<evidence type="ECO:0000256" key="5">
    <source>
        <dbReference type="ARBA" id="ARBA00023163"/>
    </source>
</evidence>
<keyword evidence="8" id="KW-1185">Reference proteome</keyword>
<dbReference type="EMBL" id="QKYU01000037">
    <property type="protein sequence ID" value="PZW38516.1"/>
    <property type="molecule type" value="Genomic_DNA"/>
</dbReference>
<name>A0A2W7HV48_9PROT</name>
<dbReference type="Proteomes" id="UP000249688">
    <property type="component" value="Unassembled WGS sequence"/>
</dbReference>
<dbReference type="GO" id="GO:0003677">
    <property type="term" value="F:DNA binding"/>
    <property type="evidence" value="ECO:0007669"/>
    <property type="project" value="UniProtKB-KW"/>
</dbReference>
<evidence type="ECO:0000313" key="8">
    <source>
        <dbReference type="Proteomes" id="UP000249688"/>
    </source>
</evidence>
<dbReference type="InterPro" id="IPR036390">
    <property type="entry name" value="WH_DNA-bd_sf"/>
</dbReference>
<evidence type="ECO:0000313" key="7">
    <source>
        <dbReference type="EMBL" id="PZW38516.1"/>
    </source>
</evidence>
<dbReference type="InterPro" id="IPR000524">
    <property type="entry name" value="Tscrpt_reg_HTH_GntR"/>
</dbReference>
<dbReference type="CDD" id="cd00609">
    <property type="entry name" value="AAT_like"/>
    <property type="match status" value="1"/>
</dbReference>
<proteinExistence type="inferred from homology"/>
<keyword evidence="5" id="KW-0804">Transcription</keyword>
<dbReference type="GO" id="GO:0003700">
    <property type="term" value="F:DNA-binding transcription factor activity"/>
    <property type="evidence" value="ECO:0007669"/>
    <property type="project" value="InterPro"/>
</dbReference>
<evidence type="ECO:0000256" key="2">
    <source>
        <dbReference type="ARBA" id="ARBA00022898"/>
    </source>
</evidence>
<dbReference type="Gene3D" id="3.40.640.10">
    <property type="entry name" value="Type I PLP-dependent aspartate aminotransferase-like (Major domain)"/>
    <property type="match status" value="1"/>
</dbReference>
<evidence type="ECO:0000256" key="1">
    <source>
        <dbReference type="ARBA" id="ARBA00005384"/>
    </source>
</evidence>
<dbReference type="PANTHER" id="PTHR46577:SF1">
    <property type="entry name" value="HTH-TYPE TRANSCRIPTIONAL REGULATORY PROTEIN GABR"/>
    <property type="match status" value="1"/>
</dbReference>
<dbReference type="InterPro" id="IPR004839">
    <property type="entry name" value="Aminotransferase_I/II_large"/>
</dbReference>
<dbReference type="Gene3D" id="1.10.10.10">
    <property type="entry name" value="Winged helix-like DNA-binding domain superfamily/Winged helix DNA-binding domain"/>
    <property type="match status" value="1"/>
</dbReference>
<organism evidence="7 8">
    <name type="scientific">Humitalea rosea</name>
    <dbReference type="NCBI Taxonomy" id="990373"/>
    <lineage>
        <taxon>Bacteria</taxon>
        <taxon>Pseudomonadati</taxon>
        <taxon>Pseudomonadota</taxon>
        <taxon>Alphaproteobacteria</taxon>
        <taxon>Acetobacterales</taxon>
        <taxon>Roseomonadaceae</taxon>
        <taxon>Humitalea</taxon>
    </lineage>
</organism>